<comment type="subunit">
    <text evidence="4">Homotetramer.</text>
</comment>
<dbReference type="InterPro" id="IPR050259">
    <property type="entry name" value="SDR"/>
</dbReference>
<dbReference type="Gene3D" id="3.40.50.720">
    <property type="entry name" value="NAD(P)-binding Rossmann-like Domain"/>
    <property type="match status" value="1"/>
</dbReference>
<protein>
    <recommendedName>
        <fullName evidence="4">3-oxoacyl-[acyl-carrier-protein] reductase</fullName>
        <ecNumber evidence="4">1.1.1.100</ecNumber>
    </recommendedName>
</protein>
<evidence type="ECO:0000313" key="7">
    <source>
        <dbReference type="Proteomes" id="UP001163739"/>
    </source>
</evidence>
<keyword evidence="4" id="KW-0444">Lipid biosynthesis</keyword>
<dbReference type="EC" id="1.1.1.100" evidence="4"/>
<dbReference type="RefSeq" id="WP_265046189.1">
    <property type="nucleotide sequence ID" value="NZ_CP100390.1"/>
</dbReference>
<comment type="catalytic activity">
    <reaction evidence="4">
        <text>a (3R)-hydroxyacyl-[ACP] + NADP(+) = a 3-oxoacyl-[ACP] + NADPH + H(+)</text>
        <dbReference type="Rhea" id="RHEA:17397"/>
        <dbReference type="Rhea" id="RHEA-COMP:9916"/>
        <dbReference type="Rhea" id="RHEA-COMP:9945"/>
        <dbReference type="ChEBI" id="CHEBI:15378"/>
        <dbReference type="ChEBI" id="CHEBI:57783"/>
        <dbReference type="ChEBI" id="CHEBI:58349"/>
        <dbReference type="ChEBI" id="CHEBI:78776"/>
        <dbReference type="ChEBI" id="CHEBI:78827"/>
        <dbReference type="EC" id="1.1.1.100"/>
    </reaction>
</comment>
<dbReference type="GO" id="GO:0004316">
    <property type="term" value="F:3-oxoacyl-[acyl-carrier-protein] reductase (NADPH) activity"/>
    <property type="evidence" value="ECO:0007669"/>
    <property type="project" value="UniProtKB-EC"/>
</dbReference>
<dbReference type="InterPro" id="IPR020904">
    <property type="entry name" value="Sc_DH/Rdtase_CS"/>
</dbReference>
<dbReference type="EMBL" id="CP100390">
    <property type="protein sequence ID" value="UZE94696.1"/>
    <property type="molecule type" value="Genomic_DNA"/>
</dbReference>
<reference evidence="6" key="1">
    <citation type="submission" date="2022-06" db="EMBL/GenBank/DDBJ databases">
        <title>Alkalimarinus sp. nov., isolated from gut of a Alitta virens.</title>
        <authorList>
            <person name="Yang A.I."/>
            <person name="Shin N.-R."/>
        </authorList>
    </citation>
    <scope>NUCLEOTIDE SEQUENCE</scope>
    <source>
        <strain evidence="6">A2M4</strain>
    </source>
</reference>
<dbReference type="NCBIfam" id="NF009466">
    <property type="entry name" value="PRK12826.1-2"/>
    <property type="match status" value="1"/>
</dbReference>
<dbReference type="SMART" id="SM00822">
    <property type="entry name" value="PKS_KR"/>
    <property type="match status" value="1"/>
</dbReference>
<dbReference type="CDD" id="cd05333">
    <property type="entry name" value="BKR_SDR_c"/>
    <property type="match status" value="1"/>
</dbReference>
<dbReference type="PANTHER" id="PTHR42879:SF2">
    <property type="entry name" value="3-OXOACYL-[ACYL-CARRIER-PROTEIN] REDUCTASE FABG"/>
    <property type="match status" value="1"/>
</dbReference>
<comment type="pathway">
    <text evidence="4">Lipid metabolism; fatty acid biosynthesis.</text>
</comment>
<accession>A0ABY6MXY7</accession>
<sequence>MSLENKVALITGASRGIGKAIAKTLATQGYTVIGTATTEEGASAISHYFARWGLSGDGIVMDVSNSQSVEDGIDQVKSAYGVPLVLVNNAGITKDNLLLRMKADEWDSVLNTNLSSMYRTSKAVMRGMSKAKWGRIINVSSVVASMGNAGQVNYAAAKAGVEGFSRSLAKEMAGRGITVNSVAPGFIDTDMTKELNEDQVNSMLSIIPANRLGSPEEVAAVVGFLASDAAGYVTGETINVNGGMYMG</sequence>
<keyword evidence="4" id="KW-0521">NADP</keyword>
<dbReference type="NCBIfam" id="NF004197">
    <property type="entry name" value="PRK05653.1-1"/>
    <property type="match status" value="1"/>
</dbReference>
<dbReference type="InterPro" id="IPR002347">
    <property type="entry name" value="SDR_fam"/>
</dbReference>
<dbReference type="PRINTS" id="PR00081">
    <property type="entry name" value="GDHRDH"/>
</dbReference>
<keyword evidence="4" id="KW-0443">Lipid metabolism</keyword>
<organism evidence="6 7">
    <name type="scientific">Alkalimarinus alittae</name>
    <dbReference type="NCBI Taxonomy" id="2961619"/>
    <lineage>
        <taxon>Bacteria</taxon>
        <taxon>Pseudomonadati</taxon>
        <taxon>Pseudomonadota</taxon>
        <taxon>Gammaproteobacteria</taxon>
        <taxon>Alteromonadales</taxon>
        <taxon>Alteromonadaceae</taxon>
        <taxon>Alkalimarinus</taxon>
    </lineage>
</organism>
<keyword evidence="4" id="KW-0276">Fatty acid metabolism</keyword>
<evidence type="ECO:0000256" key="1">
    <source>
        <dbReference type="ARBA" id="ARBA00002607"/>
    </source>
</evidence>
<dbReference type="Proteomes" id="UP001163739">
    <property type="component" value="Chromosome"/>
</dbReference>
<comment type="function">
    <text evidence="1 4">Catalyzes the NADPH-dependent reduction of beta-ketoacyl-ACP substrates to beta-hydroxyacyl-ACP products, the first reductive step in the elongation cycle of fatty acid biosynthesis.</text>
</comment>
<evidence type="ECO:0000256" key="2">
    <source>
        <dbReference type="ARBA" id="ARBA00006484"/>
    </source>
</evidence>
<dbReference type="PRINTS" id="PR00080">
    <property type="entry name" value="SDRFAMILY"/>
</dbReference>
<dbReference type="PROSITE" id="PS00061">
    <property type="entry name" value="ADH_SHORT"/>
    <property type="match status" value="1"/>
</dbReference>
<name>A0ABY6MXY7_9ALTE</name>
<feature type="domain" description="Ketoreductase" evidence="5">
    <location>
        <begin position="6"/>
        <end position="185"/>
    </location>
</feature>
<dbReference type="InterPro" id="IPR011284">
    <property type="entry name" value="3oxo_ACP_reduc"/>
</dbReference>
<evidence type="ECO:0000259" key="5">
    <source>
        <dbReference type="SMART" id="SM00822"/>
    </source>
</evidence>
<evidence type="ECO:0000256" key="4">
    <source>
        <dbReference type="RuleBase" id="RU366074"/>
    </source>
</evidence>
<dbReference type="InterPro" id="IPR057326">
    <property type="entry name" value="KR_dom"/>
</dbReference>
<keyword evidence="7" id="KW-1185">Reference proteome</keyword>
<dbReference type="SUPFAM" id="SSF51735">
    <property type="entry name" value="NAD(P)-binding Rossmann-fold domains"/>
    <property type="match status" value="1"/>
</dbReference>
<keyword evidence="3 4" id="KW-0560">Oxidoreductase</keyword>
<gene>
    <name evidence="6" type="primary">fabG</name>
    <name evidence="6" type="ORF">NKI27_11445</name>
</gene>
<dbReference type="NCBIfam" id="TIGR01830">
    <property type="entry name" value="3oxo_ACP_reduc"/>
    <property type="match status" value="1"/>
</dbReference>
<comment type="similarity">
    <text evidence="2 4">Belongs to the short-chain dehydrogenases/reductases (SDR) family.</text>
</comment>
<keyword evidence="4" id="KW-0275">Fatty acid biosynthesis</keyword>
<evidence type="ECO:0000256" key="3">
    <source>
        <dbReference type="ARBA" id="ARBA00023002"/>
    </source>
</evidence>
<evidence type="ECO:0000313" key="6">
    <source>
        <dbReference type="EMBL" id="UZE94696.1"/>
    </source>
</evidence>
<proteinExistence type="inferred from homology"/>
<dbReference type="Pfam" id="PF13561">
    <property type="entry name" value="adh_short_C2"/>
    <property type="match status" value="1"/>
</dbReference>
<dbReference type="PANTHER" id="PTHR42879">
    <property type="entry name" value="3-OXOACYL-(ACYL-CARRIER-PROTEIN) REDUCTASE"/>
    <property type="match status" value="1"/>
</dbReference>
<dbReference type="InterPro" id="IPR036291">
    <property type="entry name" value="NAD(P)-bd_dom_sf"/>
</dbReference>